<name>J9GSA9_9ZZZZ</name>
<comment type="caution">
    <text evidence="1">The sequence shown here is derived from an EMBL/GenBank/DDBJ whole genome shotgun (WGS) entry which is preliminary data.</text>
</comment>
<proteinExistence type="predicted"/>
<gene>
    <name evidence="1" type="ORF">EVA_06388</name>
</gene>
<organism evidence="1">
    <name type="scientific">gut metagenome</name>
    <dbReference type="NCBI Taxonomy" id="749906"/>
    <lineage>
        <taxon>unclassified sequences</taxon>
        <taxon>metagenomes</taxon>
        <taxon>organismal metagenomes</taxon>
    </lineage>
</organism>
<reference evidence="1" key="1">
    <citation type="journal article" date="2012" name="PLoS ONE">
        <title>Gene sets for utilization of primary and secondary nutrition supplies in the distal gut of endangered iberian lynx.</title>
        <authorList>
            <person name="Alcaide M."/>
            <person name="Messina E."/>
            <person name="Richter M."/>
            <person name="Bargiela R."/>
            <person name="Peplies J."/>
            <person name="Huws S.A."/>
            <person name="Newbold C.J."/>
            <person name="Golyshin P.N."/>
            <person name="Simon M.A."/>
            <person name="Lopez G."/>
            <person name="Yakimov M.M."/>
            <person name="Ferrer M."/>
        </authorList>
    </citation>
    <scope>NUCLEOTIDE SEQUENCE</scope>
</reference>
<dbReference type="EMBL" id="AMCI01001448">
    <property type="protein sequence ID" value="EJX05503.1"/>
    <property type="molecule type" value="Genomic_DNA"/>
</dbReference>
<accession>J9GSA9</accession>
<sequence length="428" mass="49906">MSDEYSIPDDFPLLQSVVEKQIDTLSRVYVYDILIKAQFDGNKYPKDKKLYHAPTNNAYTEGQQLTIPNEYAFQTYADMQKRMADPTFPSAGRELYAKICLDLECRRQLFRKDAYNNKKEELTKQEATNHTLRKKLQADKDFQKYVCWHYCTYENDLNAKANRNASKLIDKPLMAGYMALSENVSSVIVLPLERVYSRIWFHFQWNGLQEADRIGIDSIVVNGLQQRTQVFNIHRELVNNNPSEPLCVQSLIINKDKSHCSLPFLGDLTQKAYPYHLESNGTGSDPELYFEANNCTKYNTVCRYEDIVAPANSKPFERKPHIYYIYSFQWGGNEMKDDPEIKVYYHFRKKQSGNDPNATDSRETLIYKKATARLYDATHQPGKRHHGLLRNYTYRLNCLVSTLTNVLELQVVSVPWYQVEINDIPPFE</sequence>
<evidence type="ECO:0000313" key="1">
    <source>
        <dbReference type="EMBL" id="EJX05503.1"/>
    </source>
</evidence>
<dbReference type="AlphaFoldDB" id="J9GSA9"/>
<protein>
    <submittedName>
        <fullName evidence="1">Uncharacterized protein</fullName>
    </submittedName>
</protein>